<gene>
    <name evidence="1" type="ORF">UFOVP49_180</name>
</gene>
<evidence type="ECO:0000313" key="1">
    <source>
        <dbReference type="EMBL" id="CAB4124342.1"/>
    </source>
</evidence>
<sequence length="150" mass="17993">MIVSYDVDGVLADKPPLSEKKWGHMNGQERNERKEYLKDWYRNATPLIQPKEEKFFAISARKAEPVIYNITMEWMSKHYPERVLDLYLLRDSRTVENAAIFKVETIISLNVERHYEDNKKVLRAMLKRIPPWVELYFWEKGMTDPIPYNK</sequence>
<name>A0A6J5KSU6_9CAUD</name>
<dbReference type="Gene3D" id="3.40.50.1000">
    <property type="entry name" value="HAD superfamily/HAD-like"/>
    <property type="match status" value="1"/>
</dbReference>
<dbReference type="InterPro" id="IPR023214">
    <property type="entry name" value="HAD_sf"/>
</dbReference>
<protein>
    <submittedName>
        <fullName evidence="1">Uncharacterized protein</fullName>
    </submittedName>
</protein>
<accession>A0A6J5KSU6</accession>
<reference evidence="1" key="1">
    <citation type="submission" date="2020-04" db="EMBL/GenBank/DDBJ databases">
        <authorList>
            <person name="Chiriac C."/>
            <person name="Salcher M."/>
            <person name="Ghai R."/>
            <person name="Kavagutti S V."/>
        </authorList>
    </citation>
    <scope>NUCLEOTIDE SEQUENCE</scope>
</reference>
<dbReference type="EMBL" id="LR796178">
    <property type="protein sequence ID" value="CAB4124342.1"/>
    <property type="molecule type" value="Genomic_DNA"/>
</dbReference>
<proteinExistence type="predicted"/>
<organism evidence="1">
    <name type="scientific">uncultured Caudovirales phage</name>
    <dbReference type="NCBI Taxonomy" id="2100421"/>
    <lineage>
        <taxon>Viruses</taxon>
        <taxon>Duplodnaviria</taxon>
        <taxon>Heunggongvirae</taxon>
        <taxon>Uroviricota</taxon>
        <taxon>Caudoviricetes</taxon>
        <taxon>Peduoviridae</taxon>
        <taxon>Maltschvirus</taxon>
        <taxon>Maltschvirus maltsch</taxon>
    </lineage>
</organism>